<keyword evidence="4" id="KW-1185">Reference proteome</keyword>
<evidence type="ECO:0000256" key="2">
    <source>
        <dbReference type="SAM" id="SignalP"/>
    </source>
</evidence>
<dbReference type="SUPFAM" id="SSF53850">
    <property type="entry name" value="Periplasmic binding protein-like II"/>
    <property type="match status" value="1"/>
</dbReference>
<name>A0ABT9E9F7_9PROT</name>
<comment type="similarity">
    <text evidence="1">Belongs to the bacterial solute-binding protein 1 family. WtpA subfamily.</text>
</comment>
<dbReference type="Pfam" id="PF13531">
    <property type="entry name" value="SBP_bac_11"/>
    <property type="match status" value="1"/>
</dbReference>
<organism evidence="3 4">
    <name type="scientific">Paracraurococcus lichenis</name>
    <dbReference type="NCBI Taxonomy" id="3064888"/>
    <lineage>
        <taxon>Bacteria</taxon>
        <taxon>Pseudomonadati</taxon>
        <taxon>Pseudomonadota</taxon>
        <taxon>Alphaproteobacteria</taxon>
        <taxon>Acetobacterales</taxon>
        <taxon>Roseomonadaceae</taxon>
        <taxon>Paracraurococcus</taxon>
    </lineage>
</organism>
<dbReference type="Gene3D" id="3.40.190.10">
    <property type="entry name" value="Periplasmic binding protein-like II"/>
    <property type="match status" value="2"/>
</dbReference>
<dbReference type="InterPro" id="IPR050682">
    <property type="entry name" value="ModA/WtpA"/>
</dbReference>
<dbReference type="PANTHER" id="PTHR30632:SF16">
    <property type="entry name" value="MOLYBDATE_TUNGSTATE-BINDING PROTEIN WTPA"/>
    <property type="match status" value="1"/>
</dbReference>
<sequence>MVVTRRFLAFAPAILGASAALRFHSAQAQAGCGTGPQLSVYHAGSLSAAFTPLETLFTQQTGICVTDASAGSLDAARRVTAGGEPCDIYASADDRDIDLLLKPAGFADYTIRFARGAMVLAYTTNSRNAGTIAGSGTLAPPDQVPMLADDWYRQLTQTGVVIGSSHPFLDPSGYRTDMVFQLAELTTGVPNLYDQLLTHLSVTRASDLLGQTYDYQFTYEHSARAAYAANPGTYRYARLPAAVGLSDPRLNASYAKAGVVVPGLRTPEAEPYVRIPASRTRWGLTILRNAPNRDAAVRFLQLLLGEQGFAQLSDTGPEPISPALVTAEDYTRLPSELQALVRIGRSPAD</sequence>
<accession>A0ABT9E9F7</accession>
<gene>
    <name evidence="3" type="ORF">Q7A36_31205</name>
</gene>
<comment type="caution">
    <text evidence="3">The sequence shown here is derived from an EMBL/GenBank/DDBJ whole genome shotgun (WGS) entry which is preliminary data.</text>
</comment>
<dbReference type="RefSeq" id="WP_305107702.1">
    <property type="nucleotide sequence ID" value="NZ_JAUTWS010000060.1"/>
</dbReference>
<protein>
    <submittedName>
        <fullName evidence="3">Substrate-binding domain-containing protein</fullName>
    </submittedName>
</protein>
<keyword evidence="2" id="KW-0732">Signal</keyword>
<evidence type="ECO:0000313" key="4">
    <source>
        <dbReference type="Proteomes" id="UP001243009"/>
    </source>
</evidence>
<dbReference type="EMBL" id="JAUTWS010000060">
    <property type="protein sequence ID" value="MDO9712841.1"/>
    <property type="molecule type" value="Genomic_DNA"/>
</dbReference>
<evidence type="ECO:0000256" key="1">
    <source>
        <dbReference type="ARBA" id="ARBA00009438"/>
    </source>
</evidence>
<evidence type="ECO:0000313" key="3">
    <source>
        <dbReference type="EMBL" id="MDO9712841.1"/>
    </source>
</evidence>
<reference evidence="3 4" key="1">
    <citation type="submission" date="2023-08" db="EMBL/GenBank/DDBJ databases">
        <title>The draft genome sequence of Paracraurococcus sp. LOR1-02.</title>
        <authorList>
            <person name="Kingkaew E."/>
            <person name="Tanasupawat S."/>
        </authorList>
    </citation>
    <scope>NUCLEOTIDE SEQUENCE [LARGE SCALE GENOMIC DNA]</scope>
    <source>
        <strain evidence="3 4">LOR1-02</strain>
    </source>
</reference>
<proteinExistence type="inferred from homology"/>
<feature type="signal peptide" evidence="2">
    <location>
        <begin position="1"/>
        <end position="30"/>
    </location>
</feature>
<feature type="chain" id="PRO_5045723638" evidence="2">
    <location>
        <begin position="31"/>
        <end position="349"/>
    </location>
</feature>
<dbReference type="Proteomes" id="UP001243009">
    <property type="component" value="Unassembled WGS sequence"/>
</dbReference>
<dbReference type="PANTHER" id="PTHR30632">
    <property type="entry name" value="MOLYBDATE-BINDING PERIPLASMIC PROTEIN"/>
    <property type="match status" value="1"/>
</dbReference>